<dbReference type="NCBIfam" id="TIGR00254">
    <property type="entry name" value="GGDEF"/>
    <property type="match status" value="1"/>
</dbReference>
<dbReference type="GO" id="GO:0052621">
    <property type="term" value="F:diguanylate cyclase activity"/>
    <property type="evidence" value="ECO:0007669"/>
    <property type="project" value="UniProtKB-EC"/>
</dbReference>
<dbReference type="InterPro" id="IPR050469">
    <property type="entry name" value="Diguanylate_Cyclase"/>
</dbReference>
<dbReference type="Pfam" id="PF00990">
    <property type="entry name" value="GGDEF"/>
    <property type="match status" value="1"/>
</dbReference>
<evidence type="ECO:0000256" key="2">
    <source>
        <dbReference type="ARBA" id="ARBA00034247"/>
    </source>
</evidence>
<dbReference type="InterPro" id="IPR029787">
    <property type="entry name" value="Nucleotide_cyclase"/>
</dbReference>
<dbReference type="CDD" id="cd12915">
    <property type="entry name" value="PDC2_DGC_like"/>
    <property type="match status" value="1"/>
</dbReference>
<organism evidence="4 5">
    <name type="scientific">Paludibacterium purpuratum</name>
    <dbReference type="NCBI Taxonomy" id="1144873"/>
    <lineage>
        <taxon>Bacteria</taxon>
        <taxon>Pseudomonadati</taxon>
        <taxon>Pseudomonadota</taxon>
        <taxon>Betaproteobacteria</taxon>
        <taxon>Neisseriales</taxon>
        <taxon>Chromobacteriaceae</taxon>
        <taxon>Paludibacterium</taxon>
    </lineage>
</organism>
<dbReference type="Proteomes" id="UP000295611">
    <property type="component" value="Unassembled WGS sequence"/>
</dbReference>
<dbReference type="InterPro" id="IPR043128">
    <property type="entry name" value="Rev_trsase/Diguanyl_cyclase"/>
</dbReference>
<dbReference type="OrthoDB" id="9813903at2"/>
<dbReference type="PANTHER" id="PTHR45138">
    <property type="entry name" value="REGULATORY COMPONENTS OF SENSORY TRANSDUCTION SYSTEM"/>
    <property type="match status" value="1"/>
</dbReference>
<dbReference type="Gene3D" id="3.30.70.270">
    <property type="match status" value="1"/>
</dbReference>
<comment type="catalytic activity">
    <reaction evidence="2">
        <text>2 GTP = 3',3'-c-di-GMP + 2 diphosphate</text>
        <dbReference type="Rhea" id="RHEA:24898"/>
        <dbReference type="ChEBI" id="CHEBI:33019"/>
        <dbReference type="ChEBI" id="CHEBI:37565"/>
        <dbReference type="ChEBI" id="CHEBI:58805"/>
        <dbReference type="EC" id="2.7.7.65"/>
    </reaction>
</comment>
<protein>
    <recommendedName>
        <fullName evidence="1">diguanylate cyclase</fullName>
        <ecNumber evidence="1">2.7.7.65</ecNumber>
    </recommendedName>
</protein>
<dbReference type="SUPFAM" id="SSF55073">
    <property type="entry name" value="Nucleotide cyclase"/>
    <property type="match status" value="1"/>
</dbReference>
<gene>
    <name evidence="4" type="ORF">DFP86_102399</name>
</gene>
<dbReference type="EMBL" id="SNZP01000002">
    <property type="protein sequence ID" value="TDR82282.1"/>
    <property type="molecule type" value="Genomic_DNA"/>
</dbReference>
<dbReference type="SMART" id="SM00267">
    <property type="entry name" value="GGDEF"/>
    <property type="match status" value="1"/>
</dbReference>
<dbReference type="AlphaFoldDB" id="A0A4R7BDM2"/>
<dbReference type="PANTHER" id="PTHR45138:SF9">
    <property type="entry name" value="DIGUANYLATE CYCLASE DGCM-RELATED"/>
    <property type="match status" value="1"/>
</dbReference>
<proteinExistence type="predicted"/>
<evidence type="ECO:0000259" key="3">
    <source>
        <dbReference type="PROSITE" id="PS50887"/>
    </source>
</evidence>
<dbReference type="PROSITE" id="PS50887">
    <property type="entry name" value="GGDEF"/>
    <property type="match status" value="1"/>
</dbReference>
<evidence type="ECO:0000313" key="4">
    <source>
        <dbReference type="EMBL" id="TDR82282.1"/>
    </source>
</evidence>
<comment type="caution">
    <text evidence="4">The sequence shown here is derived from an EMBL/GenBank/DDBJ whole genome shotgun (WGS) entry which is preliminary data.</text>
</comment>
<evidence type="ECO:0000256" key="1">
    <source>
        <dbReference type="ARBA" id="ARBA00012528"/>
    </source>
</evidence>
<dbReference type="EC" id="2.7.7.65" evidence="1"/>
<dbReference type="InterPro" id="IPR000160">
    <property type="entry name" value="GGDEF_dom"/>
</dbReference>
<reference evidence="4 5" key="1">
    <citation type="submission" date="2019-03" db="EMBL/GenBank/DDBJ databases">
        <title>Genomic Encyclopedia of Type Strains, Phase III (KMG-III): the genomes of soil and plant-associated and newly described type strains.</title>
        <authorList>
            <person name="Whitman W."/>
        </authorList>
    </citation>
    <scope>NUCLEOTIDE SEQUENCE [LARGE SCALE GENOMIC DNA]</scope>
    <source>
        <strain evidence="4 5">CECT 8976</strain>
    </source>
</reference>
<dbReference type="SUPFAM" id="SSF55785">
    <property type="entry name" value="PYP-like sensor domain (PAS domain)"/>
    <property type="match status" value="1"/>
</dbReference>
<sequence>MDMGGMRTRRGAFSIKLVSVAFLMAFLALLAFDLVRDQSHRELDAEQRIATASQYLANQLNDALREIDLVFDTLSDSPQVGNHLIGQPLTQRDHDWLRHTLGSSIEHIAYLAQIRIVDLHCNTVLGSPTTNGTKLPVSLCAWMRGEGRRSDTFFTATDEGNSAILHATRLYDAQHMVVGMVVAQLSQNTLQPLFANIATGDNGEILILDRHRHLAAFWPTDTARPASTQSADDARQVVLQEDKQQIYHAVSARDRIARLYSERELDNYPLIVSVGQDRRSDRTDFFWQLTCYTLAWLLLAILLRRVTREQLNQLQTRELLLQCSESLHNSELRWRNMLNELPLGIVLVDADSERIHFANPPARIMMELGNPDGSWNDTDPGSPSPRFHIRPIVEWLRQGHLVQEQDVEIERDTQTRLWMRVGMHPMHVDGRMLWMITLADRSEYYDLSRSLADCRQRLDTMERTDMLTRLANRKAMETGLSIEIHRCRRYGLPLSLAYFDIDHFRAFNERYGRLAGDNVLIAVANTLLDSTRSTDICARIAGEEFVVIFTNTSLDYAHQVMERIRTKIASTIFPFAEQNVTFSGGITCWRLGDTADEITKRAEALMNLARQRGCNRLLSDEAVH</sequence>
<feature type="domain" description="GGDEF" evidence="3">
    <location>
        <begin position="492"/>
        <end position="622"/>
    </location>
</feature>
<dbReference type="CDD" id="cd01949">
    <property type="entry name" value="GGDEF"/>
    <property type="match status" value="1"/>
</dbReference>
<dbReference type="InterPro" id="IPR035965">
    <property type="entry name" value="PAS-like_dom_sf"/>
</dbReference>
<evidence type="ECO:0000313" key="5">
    <source>
        <dbReference type="Proteomes" id="UP000295611"/>
    </source>
</evidence>
<dbReference type="Gene3D" id="3.30.450.20">
    <property type="entry name" value="PAS domain"/>
    <property type="match status" value="3"/>
</dbReference>
<accession>A0A4R7BDM2</accession>
<dbReference type="InterPro" id="IPR000014">
    <property type="entry name" value="PAS"/>
</dbReference>
<name>A0A4R7BDM2_9NEIS</name>
<keyword evidence="5" id="KW-1185">Reference proteome</keyword>
<dbReference type="Pfam" id="PF13188">
    <property type="entry name" value="PAS_8"/>
    <property type="match status" value="1"/>
</dbReference>